<organism evidence="2">
    <name type="scientific">viral metagenome</name>
    <dbReference type="NCBI Taxonomy" id="1070528"/>
    <lineage>
        <taxon>unclassified sequences</taxon>
        <taxon>metagenomes</taxon>
        <taxon>organismal metagenomes</taxon>
    </lineage>
</organism>
<dbReference type="AlphaFoldDB" id="A0A6C0LQT5"/>
<keyword evidence="1" id="KW-0812">Transmembrane</keyword>
<name>A0A6C0LQT5_9ZZZZ</name>
<keyword evidence="1" id="KW-0472">Membrane</keyword>
<keyword evidence="1" id="KW-1133">Transmembrane helix</keyword>
<sequence length="46" mass="5689">MICDKINLFDKYYIFDLFGFIMFNLFIETIIYYKIINIIMIILINK</sequence>
<feature type="transmembrane region" description="Helical" evidence="1">
    <location>
        <begin position="17"/>
        <end position="44"/>
    </location>
</feature>
<evidence type="ECO:0000256" key="1">
    <source>
        <dbReference type="SAM" id="Phobius"/>
    </source>
</evidence>
<accession>A0A6C0LQT5</accession>
<protein>
    <submittedName>
        <fullName evidence="2">Uncharacterized protein</fullName>
    </submittedName>
</protein>
<evidence type="ECO:0000313" key="2">
    <source>
        <dbReference type="EMBL" id="QHU32937.1"/>
    </source>
</evidence>
<reference evidence="2" key="1">
    <citation type="journal article" date="2020" name="Nature">
        <title>Giant virus diversity and host interactions through global metagenomics.</title>
        <authorList>
            <person name="Schulz F."/>
            <person name="Roux S."/>
            <person name="Paez-Espino D."/>
            <person name="Jungbluth S."/>
            <person name="Walsh D.A."/>
            <person name="Denef V.J."/>
            <person name="McMahon K.D."/>
            <person name="Konstantinidis K.T."/>
            <person name="Eloe-Fadrosh E.A."/>
            <person name="Kyrpides N.C."/>
            <person name="Woyke T."/>
        </authorList>
    </citation>
    <scope>NUCLEOTIDE SEQUENCE</scope>
    <source>
        <strain evidence="2">GVMAG-S-1014582-52</strain>
    </source>
</reference>
<dbReference type="EMBL" id="MN740556">
    <property type="protein sequence ID" value="QHU32937.1"/>
    <property type="molecule type" value="Genomic_DNA"/>
</dbReference>
<proteinExistence type="predicted"/>